<gene>
    <name evidence="2" type="ORF">CONLIGDRAFT_364081</name>
</gene>
<evidence type="ECO:0000256" key="1">
    <source>
        <dbReference type="SAM" id="MobiDB-lite"/>
    </source>
</evidence>
<feature type="region of interest" description="Disordered" evidence="1">
    <location>
        <begin position="230"/>
        <end position="306"/>
    </location>
</feature>
<feature type="region of interest" description="Disordered" evidence="1">
    <location>
        <begin position="1"/>
        <end position="23"/>
    </location>
</feature>
<dbReference type="STRING" id="1408157.A0A1J7IT32"/>
<organism evidence="2 3">
    <name type="scientific">Coniochaeta ligniaria NRRL 30616</name>
    <dbReference type="NCBI Taxonomy" id="1408157"/>
    <lineage>
        <taxon>Eukaryota</taxon>
        <taxon>Fungi</taxon>
        <taxon>Dikarya</taxon>
        <taxon>Ascomycota</taxon>
        <taxon>Pezizomycotina</taxon>
        <taxon>Sordariomycetes</taxon>
        <taxon>Sordariomycetidae</taxon>
        <taxon>Coniochaetales</taxon>
        <taxon>Coniochaetaceae</taxon>
        <taxon>Coniochaeta</taxon>
    </lineage>
</organism>
<accession>A0A1J7IT32</accession>
<dbReference type="AlphaFoldDB" id="A0A1J7IT32"/>
<protein>
    <submittedName>
        <fullName evidence="2">Uncharacterized protein</fullName>
    </submittedName>
</protein>
<proteinExistence type="predicted"/>
<evidence type="ECO:0000313" key="2">
    <source>
        <dbReference type="EMBL" id="OIW30331.1"/>
    </source>
</evidence>
<dbReference type="Proteomes" id="UP000182658">
    <property type="component" value="Unassembled WGS sequence"/>
</dbReference>
<feature type="compositionally biased region" description="Basic and acidic residues" evidence="1">
    <location>
        <begin position="230"/>
        <end position="240"/>
    </location>
</feature>
<dbReference type="InParanoid" id="A0A1J7IT32"/>
<dbReference type="EMBL" id="KV875097">
    <property type="protein sequence ID" value="OIW30331.1"/>
    <property type="molecule type" value="Genomic_DNA"/>
</dbReference>
<sequence length="306" mass="34383">MSDLLKDTVSRYTPRPEGSSQTVEVTVDQLEWMAAKISRLEDDLQSRNEIEERLREVIKRNESDIKSHLKTINKLQPRFMDVLRERGTFEQQTAAAVQKVAKLEEELEKSRAEARALSEKLAVQTPADVAEAQAKCDSLEKKLKNTNNELDYLRSSYQAASSSAAELAAENSDLKAQIKHLEHKSSDATIRLHEINNKNRVEDERRRHDEMQAILSQREQQLDQAQKELRALKSGRRETRSSSVPRSPRLNVMSPRTRGGGGNTSRGTSPAPFDGSSTPSSAAGPVPGMTFYQPPGSHPRFSHLRE</sequence>
<evidence type="ECO:0000313" key="3">
    <source>
        <dbReference type="Proteomes" id="UP000182658"/>
    </source>
</evidence>
<reference evidence="2 3" key="1">
    <citation type="submission" date="2016-10" db="EMBL/GenBank/DDBJ databases">
        <title>Draft genome sequence of Coniochaeta ligniaria NRRL30616, a lignocellulolytic fungus for bioabatement of inhibitors in plant biomass hydrolysates.</title>
        <authorList>
            <consortium name="DOE Joint Genome Institute"/>
            <person name="Jimenez D.J."/>
            <person name="Hector R.E."/>
            <person name="Riley R."/>
            <person name="Sun H."/>
            <person name="Grigoriev I.V."/>
            <person name="Van Elsas J.D."/>
            <person name="Nichols N.N."/>
        </authorList>
    </citation>
    <scope>NUCLEOTIDE SEQUENCE [LARGE SCALE GENOMIC DNA]</scope>
    <source>
        <strain evidence="2 3">NRRL 30616</strain>
    </source>
</reference>
<keyword evidence="3" id="KW-1185">Reference proteome</keyword>
<name>A0A1J7IT32_9PEZI</name>
<dbReference type="OrthoDB" id="3647690at2759"/>